<proteinExistence type="predicted"/>
<dbReference type="Proteomes" id="UP000526625">
    <property type="component" value="Unassembled WGS sequence"/>
</dbReference>
<keyword evidence="5" id="KW-1185">Reference proteome</keyword>
<evidence type="ECO:0000256" key="1">
    <source>
        <dbReference type="ARBA" id="ARBA00023125"/>
    </source>
</evidence>
<evidence type="ECO:0000259" key="3">
    <source>
        <dbReference type="PROSITE" id="PS51755"/>
    </source>
</evidence>
<evidence type="ECO:0000313" key="4">
    <source>
        <dbReference type="EMBL" id="MBB6495922.1"/>
    </source>
</evidence>
<sequence length="69" mass="8053">MPAREFALLQALLERPGTILSRTQLEERLYGWGEEVESNAIDVLIHYVRRKFDKDIIRNVRGAGWMVPK</sequence>
<evidence type="ECO:0000313" key="5">
    <source>
        <dbReference type="Proteomes" id="UP000526625"/>
    </source>
</evidence>
<dbReference type="PROSITE" id="PS51755">
    <property type="entry name" value="OMPR_PHOB"/>
    <property type="match status" value="1"/>
</dbReference>
<dbReference type="InterPro" id="IPR001867">
    <property type="entry name" value="OmpR/PhoB-type_DNA-bd"/>
</dbReference>
<dbReference type="Gene3D" id="1.10.10.10">
    <property type="entry name" value="Winged helix-like DNA-binding domain superfamily/Winged helix DNA-binding domain"/>
    <property type="match status" value="1"/>
</dbReference>
<dbReference type="SUPFAM" id="SSF46894">
    <property type="entry name" value="C-terminal effector domain of the bipartite response regulators"/>
    <property type="match status" value="1"/>
</dbReference>
<reference evidence="4 5" key="1">
    <citation type="submission" date="2020-08" db="EMBL/GenBank/DDBJ databases">
        <title>Genomic Encyclopedia of Type Strains, Phase IV (KMG-V): Genome sequencing to study the core and pangenomes of soil and plant-associated prokaryotes.</title>
        <authorList>
            <person name="Whitman W."/>
        </authorList>
    </citation>
    <scope>NUCLEOTIDE SEQUENCE [LARGE SCALE GENOMIC DNA]</scope>
    <source>
        <strain evidence="4 5">SEMIA 4059</strain>
    </source>
</reference>
<name>A0ABR6R9R0_RHITR</name>
<dbReference type="InterPro" id="IPR016032">
    <property type="entry name" value="Sig_transdc_resp-reg_C-effctor"/>
</dbReference>
<dbReference type="EMBL" id="JACHBF010000058">
    <property type="protein sequence ID" value="MBB6495922.1"/>
    <property type="molecule type" value="Genomic_DNA"/>
</dbReference>
<feature type="DNA-binding region" description="OmpR/PhoB-type" evidence="2">
    <location>
        <begin position="1"/>
        <end position="69"/>
    </location>
</feature>
<protein>
    <submittedName>
        <fullName evidence="4">DNA-binding response OmpR family regulator</fullName>
    </submittedName>
</protein>
<organism evidence="4 5">
    <name type="scientific">Rhizobium tropici</name>
    <dbReference type="NCBI Taxonomy" id="398"/>
    <lineage>
        <taxon>Bacteria</taxon>
        <taxon>Pseudomonadati</taxon>
        <taxon>Pseudomonadota</taxon>
        <taxon>Alphaproteobacteria</taxon>
        <taxon>Hyphomicrobiales</taxon>
        <taxon>Rhizobiaceae</taxon>
        <taxon>Rhizobium/Agrobacterium group</taxon>
        <taxon>Rhizobium</taxon>
    </lineage>
</organism>
<comment type="caution">
    <text evidence="4">The sequence shown here is derived from an EMBL/GenBank/DDBJ whole genome shotgun (WGS) entry which is preliminary data.</text>
</comment>
<dbReference type="SMART" id="SM00862">
    <property type="entry name" value="Trans_reg_C"/>
    <property type="match status" value="1"/>
</dbReference>
<accession>A0ABR6R9R0</accession>
<feature type="domain" description="OmpR/PhoB-type" evidence="3">
    <location>
        <begin position="1"/>
        <end position="69"/>
    </location>
</feature>
<dbReference type="CDD" id="cd00383">
    <property type="entry name" value="trans_reg_C"/>
    <property type="match status" value="1"/>
</dbReference>
<gene>
    <name evidence="4" type="ORF">GGD45_006396</name>
</gene>
<dbReference type="GO" id="GO:0003677">
    <property type="term" value="F:DNA binding"/>
    <property type="evidence" value="ECO:0007669"/>
    <property type="project" value="UniProtKB-KW"/>
</dbReference>
<evidence type="ECO:0000256" key="2">
    <source>
        <dbReference type="PROSITE-ProRule" id="PRU01091"/>
    </source>
</evidence>
<keyword evidence="1 2" id="KW-0238">DNA-binding</keyword>
<dbReference type="Pfam" id="PF00486">
    <property type="entry name" value="Trans_reg_C"/>
    <property type="match status" value="1"/>
</dbReference>
<dbReference type="InterPro" id="IPR036388">
    <property type="entry name" value="WH-like_DNA-bd_sf"/>
</dbReference>